<dbReference type="Proteomes" id="UP001499987">
    <property type="component" value="Unassembled WGS sequence"/>
</dbReference>
<proteinExistence type="predicted"/>
<sequence>MPPTEGYAVTLPTAPGTHAPPQVVIVTPTGTFGPDGRPVYADESGTLLVQVTAAGVAEPLAGCPGAHVCLHAVPMP</sequence>
<dbReference type="RefSeq" id="WP_344627215.1">
    <property type="nucleotide sequence ID" value="NZ_BAAALD010000093.1"/>
</dbReference>
<gene>
    <name evidence="2" type="ORF">GCM10009663_64230</name>
</gene>
<accession>A0ABN1U2W3</accession>
<keyword evidence="3" id="KW-1185">Reference proteome</keyword>
<evidence type="ECO:0000256" key="1">
    <source>
        <dbReference type="SAM" id="MobiDB-lite"/>
    </source>
</evidence>
<dbReference type="Pfam" id="PF19813">
    <property type="entry name" value="DUF6296"/>
    <property type="match status" value="1"/>
</dbReference>
<evidence type="ECO:0000313" key="3">
    <source>
        <dbReference type="Proteomes" id="UP001499987"/>
    </source>
</evidence>
<comment type="caution">
    <text evidence="2">The sequence shown here is derived from an EMBL/GenBank/DDBJ whole genome shotgun (WGS) entry which is preliminary data.</text>
</comment>
<reference evidence="2 3" key="1">
    <citation type="journal article" date="2019" name="Int. J. Syst. Evol. Microbiol.">
        <title>The Global Catalogue of Microorganisms (GCM) 10K type strain sequencing project: providing services to taxonomists for standard genome sequencing and annotation.</title>
        <authorList>
            <consortium name="The Broad Institute Genomics Platform"/>
            <consortium name="The Broad Institute Genome Sequencing Center for Infectious Disease"/>
            <person name="Wu L."/>
            <person name="Ma J."/>
        </authorList>
    </citation>
    <scope>NUCLEOTIDE SEQUENCE [LARGE SCALE GENOMIC DNA]</scope>
    <source>
        <strain evidence="2 3">JCM 13002</strain>
    </source>
</reference>
<dbReference type="EMBL" id="BAAALD010000093">
    <property type="protein sequence ID" value="GAA1114774.1"/>
    <property type="molecule type" value="Genomic_DNA"/>
</dbReference>
<evidence type="ECO:0000313" key="2">
    <source>
        <dbReference type="EMBL" id="GAA1114774.1"/>
    </source>
</evidence>
<protein>
    <submittedName>
        <fullName evidence="2">Uncharacterized protein</fullName>
    </submittedName>
</protein>
<name>A0ABN1U2W3_9ACTN</name>
<organism evidence="2 3">
    <name type="scientific">Kitasatospora arboriphila</name>
    <dbReference type="NCBI Taxonomy" id="258052"/>
    <lineage>
        <taxon>Bacteria</taxon>
        <taxon>Bacillati</taxon>
        <taxon>Actinomycetota</taxon>
        <taxon>Actinomycetes</taxon>
        <taxon>Kitasatosporales</taxon>
        <taxon>Streptomycetaceae</taxon>
        <taxon>Kitasatospora</taxon>
    </lineage>
</organism>
<dbReference type="InterPro" id="IPR046263">
    <property type="entry name" value="DUF6296"/>
</dbReference>
<feature type="region of interest" description="Disordered" evidence="1">
    <location>
        <begin position="1"/>
        <end position="22"/>
    </location>
</feature>